<feature type="coiled-coil region" evidence="1">
    <location>
        <begin position="11"/>
        <end position="67"/>
    </location>
</feature>
<dbReference type="GO" id="GO:0003746">
    <property type="term" value="F:translation elongation factor activity"/>
    <property type="evidence" value="ECO:0007669"/>
    <property type="project" value="UniProtKB-KW"/>
</dbReference>
<keyword evidence="4" id="KW-1185">Reference proteome</keyword>
<evidence type="ECO:0000313" key="3">
    <source>
        <dbReference type="EMBL" id="UQX87357.1"/>
    </source>
</evidence>
<evidence type="ECO:0000256" key="1">
    <source>
        <dbReference type="SAM" id="Coils"/>
    </source>
</evidence>
<gene>
    <name evidence="3" type="ORF">M6D93_13745</name>
</gene>
<keyword evidence="3" id="KW-0251">Elongation factor</keyword>
<organism evidence="3 4">
    <name type="scientific">Jatrophihabitans telluris</name>
    <dbReference type="NCBI Taxonomy" id="2038343"/>
    <lineage>
        <taxon>Bacteria</taxon>
        <taxon>Bacillati</taxon>
        <taxon>Actinomycetota</taxon>
        <taxon>Actinomycetes</taxon>
        <taxon>Jatrophihabitantales</taxon>
        <taxon>Jatrophihabitantaceae</taxon>
        <taxon>Jatrophihabitans</taxon>
    </lineage>
</organism>
<sequence length="152" mass="16320">MTVDKNATTLSEVLARRLASMRSELATLRSELEPPSTSGDPVDRSTNVDAAIRIEDLLARIAELELQQQRPNTAEVVRVTLSFDADGGTETFLLSPYAISDPDLDVITTSSPLGRALQAANPGELIAYRSDSGHEIKVRLIAVDGIETAEAS</sequence>
<accession>A0ABY4QW80</accession>
<keyword evidence="3" id="KW-0648">Protein biosynthesis</keyword>
<reference evidence="3" key="2">
    <citation type="submission" date="2022-05" db="EMBL/GenBank/DDBJ databases">
        <authorList>
            <person name="Kim J.-S."/>
            <person name="Lee K."/>
            <person name="Suh M."/>
            <person name="Eom M."/>
            <person name="Kim J.-S."/>
            <person name="Kim D.-S."/>
            <person name="Ko S.-H."/>
            <person name="Shin Y."/>
            <person name="Lee J.-S."/>
        </authorList>
    </citation>
    <scope>NUCLEOTIDE SEQUENCE</scope>
    <source>
        <strain evidence="3">N237</strain>
    </source>
</reference>
<protein>
    <submittedName>
        <fullName evidence="3">GreA/GreB family elongation factor</fullName>
    </submittedName>
</protein>
<reference evidence="3" key="1">
    <citation type="journal article" date="2018" name="Int. J. Syst. Evol. Microbiol.">
        <title>Jatrophihabitans telluris sp. nov., isolated from sediment soil of lava forest wetlands and the emended description of the genus Jatrophihabitans.</title>
        <authorList>
            <person name="Lee K.C."/>
            <person name="Suh M.K."/>
            <person name="Eom M.K."/>
            <person name="Kim K.K."/>
            <person name="Kim J.S."/>
            <person name="Kim D.S."/>
            <person name="Ko S.H."/>
            <person name="Shin Y.K."/>
            <person name="Lee J.S."/>
        </authorList>
    </citation>
    <scope>NUCLEOTIDE SEQUENCE</scope>
    <source>
        <strain evidence="3">N237</strain>
    </source>
</reference>
<name>A0ABY4QW80_9ACTN</name>
<proteinExistence type="predicted"/>
<dbReference type="InterPro" id="IPR036953">
    <property type="entry name" value="GreA/GreB_C_sf"/>
</dbReference>
<dbReference type="RefSeq" id="WP_249769865.1">
    <property type="nucleotide sequence ID" value="NZ_CP097332.1"/>
</dbReference>
<evidence type="ECO:0000313" key="4">
    <source>
        <dbReference type="Proteomes" id="UP001056336"/>
    </source>
</evidence>
<dbReference type="SUPFAM" id="SSF54534">
    <property type="entry name" value="FKBP-like"/>
    <property type="match status" value="1"/>
</dbReference>
<dbReference type="Gene3D" id="3.10.50.30">
    <property type="entry name" value="Transcription elongation factor, GreA/GreB, C-terminal domain"/>
    <property type="match status" value="1"/>
</dbReference>
<dbReference type="InterPro" id="IPR001437">
    <property type="entry name" value="Tscrpt_elong_fac_GreA/B_C"/>
</dbReference>
<dbReference type="Pfam" id="PF01272">
    <property type="entry name" value="GreA_GreB"/>
    <property type="match status" value="1"/>
</dbReference>
<dbReference type="Proteomes" id="UP001056336">
    <property type="component" value="Chromosome"/>
</dbReference>
<keyword evidence="1" id="KW-0175">Coiled coil</keyword>
<evidence type="ECO:0000259" key="2">
    <source>
        <dbReference type="Pfam" id="PF01272"/>
    </source>
</evidence>
<dbReference type="EMBL" id="CP097332">
    <property type="protein sequence ID" value="UQX87357.1"/>
    <property type="molecule type" value="Genomic_DNA"/>
</dbReference>
<feature type="domain" description="Transcription elongation factor GreA/GreB C-terminal" evidence="2">
    <location>
        <begin position="78"/>
        <end position="143"/>
    </location>
</feature>